<keyword evidence="2" id="KW-1185">Reference proteome</keyword>
<sequence length="620" mass="68431">MSPTVKSKAKAKEGLADQHNGMQAQREGEAVSEHASERGDRRASSVSYIFQTKLGLLSRYLEDHTTMSQDKIAVTPGPFESLSNNGAGPSRVAVPELARDSNVQGRRGKQPLRKSLRNPTTANYDEHPVTYNVRPKDSGGANLTTIHAHPQTLGAKKQKRLGIFNKGKAVVSNGTTDTAMTVGIGSYISDTNVPPPIDKRDDICNWIAFSEREFLASANINRIRLDGAENAARNNSSPDAHPQLHQALADDEEDADVGSGIRRESEVIGRRMSVSSDNVESNFSQHDRQLPIHIGPTSEGSACHNAFRQRCRSYGHVPNIQDTAPSAGQNHAHFSDSPFGSHTWLSQQARSVHPTPPASADREYVMFGEHVGDCETSPVANDTTNIRFLHQTDFCSSLLLGSISDCLNENAELQPTPLSSSNSMDLDLSLLFERQDAYATNPSSSECNIRDYSLDALSGFNSSFFASQDLPYNRCVGDITVDDLRGSRNEVNTRSSLLYPPLLSHHHQHQQNYRLPNEASVQSFDTLPEYAPQLEMPPPYLSMHSMSSLAAGNDNINEIRRFNQSRAYIPISAYPNNLLQRNLLPYGDFAMTSTPPYTGIPVTNSRSSLIDFRYYPRRMN</sequence>
<comment type="caution">
    <text evidence="1">The sequence shown here is derived from an EMBL/GenBank/DDBJ whole genome shotgun (WGS) entry which is preliminary data.</text>
</comment>
<dbReference type="Proteomes" id="UP001150581">
    <property type="component" value="Unassembled WGS sequence"/>
</dbReference>
<organism evidence="1 2">
    <name type="scientific">Kickxella alabastrina</name>
    <dbReference type="NCBI Taxonomy" id="61397"/>
    <lineage>
        <taxon>Eukaryota</taxon>
        <taxon>Fungi</taxon>
        <taxon>Fungi incertae sedis</taxon>
        <taxon>Zoopagomycota</taxon>
        <taxon>Kickxellomycotina</taxon>
        <taxon>Kickxellomycetes</taxon>
        <taxon>Kickxellales</taxon>
        <taxon>Kickxellaceae</taxon>
        <taxon>Kickxella</taxon>
    </lineage>
</organism>
<proteinExistence type="predicted"/>
<gene>
    <name evidence="1" type="ORF">LPJ66_006568</name>
</gene>
<reference evidence="1" key="1">
    <citation type="submission" date="2022-07" db="EMBL/GenBank/DDBJ databases">
        <title>Phylogenomic reconstructions and comparative analyses of Kickxellomycotina fungi.</title>
        <authorList>
            <person name="Reynolds N.K."/>
            <person name="Stajich J.E."/>
            <person name="Barry K."/>
            <person name="Grigoriev I.V."/>
            <person name="Crous P."/>
            <person name="Smith M.E."/>
        </authorList>
    </citation>
    <scope>NUCLEOTIDE SEQUENCE</scope>
    <source>
        <strain evidence="1">Benny 63K</strain>
    </source>
</reference>
<protein>
    <submittedName>
        <fullName evidence="1">Uncharacterized protein</fullName>
    </submittedName>
</protein>
<name>A0ACC1IHF1_9FUNG</name>
<evidence type="ECO:0000313" key="1">
    <source>
        <dbReference type="EMBL" id="KAJ1892064.1"/>
    </source>
</evidence>
<evidence type="ECO:0000313" key="2">
    <source>
        <dbReference type="Proteomes" id="UP001150581"/>
    </source>
</evidence>
<accession>A0ACC1IHF1</accession>
<dbReference type="EMBL" id="JANBPG010001056">
    <property type="protein sequence ID" value="KAJ1892064.1"/>
    <property type="molecule type" value="Genomic_DNA"/>
</dbReference>